<dbReference type="OrthoDB" id="3141919at2759"/>
<dbReference type="AlphaFoldDB" id="A0A9P6E0V9"/>
<feature type="compositionally biased region" description="Acidic residues" evidence="1">
    <location>
        <begin position="323"/>
        <end position="333"/>
    </location>
</feature>
<proteinExistence type="predicted"/>
<accession>A0A9P6E0V9</accession>
<dbReference type="EMBL" id="MU128909">
    <property type="protein sequence ID" value="KAF9521107.1"/>
    <property type="molecule type" value="Genomic_DNA"/>
</dbReference>
<feature type="region of interest" description="Disordered" evidence="1">
    <location>
        <begin position="322"/>
        <end position="348"/>
    </location>
</feature>
<name>A0A9P6E0V9_9AGAM</name>
<evidence type="ECO:0000313" key="3">
    <source>
        <dbReference type="Proteomes" id="UP000886523"/>
    </source>
</evidence>
<organism evidence="2 3">
    <name type="scientific">Hydnum rufescens UP504</name>
    <dbReference type="NCBI Taxonomy" id="1448309"/>
    <lineage>
        <taxon>Eukaryota</taxon>
        <taxon>Fungi</taxon>
        <taxon>Dikarya</taxon>
        <taxon>Basidiomycota</taxon>
        <taxon>Agaricomycotina</taxon>
        <taxon>Agaricomycetes</taxon>
        <taxon>Cantharellales</taxon>
        <taxon>Hydnaceae</taxon>
        <taxon>Hydnum</taxon>
    </lineage>
</organism>
<protein>
    <submittedName>
        <fullName evidence="2">Uncharacterized protein</fullName>
    </submittedName>
</protein>
<dbReference type="Proteomes" id="UP000886523">
    <property type="component" value="Unassembled WGS sequence"/>
</dbReference>
<evidence type="ECO:0000313" key="2">
    <source>
        <dbReference type="EMBL" id="KAF9521107.1"/>
    </source>
</evidence>
<sequence>MPSNGGHTSPVATSTTQSVYIRVAQVNVLPIPDPATNPPLTPTSGHLYLIEGTIDAIGRYAGATVDWLVKVAHLICDPRGGGRLYTHPGDSSDWYDLDRTPSWHEVVQGDPLLPAIYEFVPTAPIFLSKISRRHMHSATTEGSQSSAATFREEIGQREGGRCPVTRAPAPLTGSHLIPKRMGSDGARDVVARFCGETAALGIHRFHPKLGILLFYTLDPLVDNFALGFYHVTGDTYLLHNFDTVPDRTLIGTPPGCFPGDHLTPPLHLFSVTLSVHNPNISLPPVGVFDWHYLQCVIRMFGTKEYNDVLNIVFHALPFKTGDDSDDDSGDDSVSDNGGLEPPYPSYPLDRLLEEQWKRQKEIEHRKEVVRWSAGVPSGI</sequence>
<reference evidence="2" key="1">
    <citation type="journal article" date="2020" name="Nat. Commun.">
        <title>Large-scale genome sequencing of mycorrhizal fungi provides insights into the early evolution of symbiotic traits.</title>
        <authorList>
            <person name="Miyauchi S."/>
            <person name="Kiss E."/>
            <person name="Kuo A."/>
            <person name="Drula E."/>
            <person name="Kohler A."/>
            <person name="Sanchez-Garcia M."/>
            <person name="Morin E."/>
            <person name="Andreopoulos B."/>
            <person name="Barry K.W."/>
            <person name="Bonito G."/>
            <person name="Buee M."/>
            <person name="Carver A."/>
            <person name="Chen C."/>
            <person name="Cichocki N."/>
            <person name="Clum A."/>
            <person name="Culley D."/>
            <person name="Crous P.W."/>
            <person name="Fauchery L."/>
            <person name="Girlanda M."/>
            <person name="Hayes R.D."/>
            <person name="Keri Z."/>
            <person name="LaButti K."/>
            <person name="Lipzen A."/>
            <person name="Lombard V."/>
            <person name="Magnuson J."/>
            <person name="Maillard F."/>
            <person name="Murat C."/>
            <person name="Nolan M."/>
            <person name="Ohm R.A."/>
            <person name="Pangilinan J."/>
            <person name="Pereira M.F."/>
            <person name="Perotto S."/>
            <person name="Peter M."/>
            <person name="Pfister S."/>
            <person name="Riley R."/>
            <person name="Sitrit Y."/>
            <person name="Stielow J.B."/>
            <person name="Szollosi G."/>
            <person name="Zifcakova L."/>
            <person name="Stursova M."/>
            <person name="Spatafora J.W."/>
            <person name="Tedersoo L."/>
            <person name="Vaario L.M."/>
            <person name="Yamada A."/>
            <person name="Yan M."/>
            <person name="Wang P."/>
            <person name="Xu J."/>
            <person name="Bruns T."/>
            <person name="Baldrian P."/>
            <person name="Vilgalys R."/>
            <person name="Dunand C."/>
            <person name="Henrissat B."/>
            <person name="Grigoriev I.V."/>
            <person name="Hibbett D."/>
            <person name="Nagy L.G."/>
            <person name="Martin F.M."/>
        </authorList>
    </citation>
    <scope>NUCLEOTIDE SEQUENCE</scope>
    <source>
        <strain evidence="2">UP504</strain>
    </source>
</reference>
<comment type="caution">
    <text evidence="2">The sequence shown here is derived from an EMBL/GenBank/DDBJ whole genome shotgun (WGS) entry which is preliminary data.</text>
</comment>
<keyword evidence="3" id="KW-1185">Reference proteome</keyword>
<gene>
    <name evidence="2" type="ORF">BS47DRAFT_11059</name>
</gene>
<evidence type="ECO:0000256" key="1">
    <source>
        <dbReference type="SAM" id="MobiDB-lite"/>
    </source>
</evidence>